<dbReference type="InterPro" id="IPR036322">
    <property type="entry name" value="WD40_repeat_dom_sf"/>
</dbReference>
<dbReference type="SMART" id="SM00320">
    <property type="entry name" value="WD40"/>
    <property type="match status" value="3"/>
</dbReference>
<accession>A0AA36J9M5</accession>
<name>A0AA36J9M5_9DINO</name>
<dbReference type="PANTHER" id="PTHR19879">
    <property type="entry name" value="TRANSCRIPTION INITIATION FACTOR TFIID"/>
    <property type="match status" value="1"/>
</dbReference>
<feature type="repeat" description="WD" evidence="3">
    <location>
        <begin position="260"/>
        <end position="301"/>
    </location>
</feature>
<dbReference type="PANTHER" id="PTHR19879:SF9">
    <property type="entry name" value="TRANSCRIPTION INITIATION FACTOR TFIID SUBUNIT 5"/>
    <property type="match status" value="1"/>
</dbReference>
<evidence type="ECO:0000256" key="2">
    <source>
        <dbReference type="ARBA" id="ARBA00022737"/>
    </source>
</evidence>
<evidence type="ECO:0000313" key="4">
    <source>
        <dbReference type="EMBL" id="CAJ1401639.1"/>
    </source>
</evidence>
<dbReference type="PROSITE" id="PS00678">
    <property type="entry name" value="WD_REPEATS_1"/>
    <property type="match status" value="1"/>
</dbReference>
<dbReference type="InterPro" id="IPR019775">
    <property type="entry name" value="WD40_repeat_CS"/>
</dbReference>
<evidence type="ECO:0000256" key="1">
    <source>
        <dbReference type="ARBA" id="ARBA00022574"/>
    </source>
</evidence>
<sequence>MTFMWKIADGSFTRNFSEHTARVLQITPLNDAAYFCAATPKEAIMWLTHGLHGEDAIGMEYRSEERRKHHGACTVTGCIGLASWETALIGQNNSFVSMWEWKGKHQMYVPVDPKLAYEWQVKKDVGYYEHWPVWDRDNVIKNEYVKWMLDRYRLRDGYVRRLRGRQLEDSGSEEEENEYPWWLPLAEKKLHRAGPSAPWTNTFTNLRWGDVPNFYYEPNGWGAVTSMAEIVSDTLFAVGYEDGSIRVWRTYNGFIVAVISKAHAGSVAALVSAPAGNMLYSGGDDGWIRIWEASTGKPLGAIYAAFAGPILAMDIIPGGSALYSAHASGRFILWELGTRSALCQLDAEGGKINSLESRPNAETRFMEGFGGCRWGGGWGGLLGVAGGWWGLVGGWWVGGG</sequence>
<keyword evidence="2" id="KW-0677">Repeat</keyword>
<dbReference type="Pfam" id="PF00400">
    <property type="entry name" value="WD40"/>
    <property type="match status" value="2"/>
</dbReference>
<evidence type="ECO:0000256" key="3">
    <source>
        <dbReference type="PROSITE-ProRule" id="PRU00221"/>
    </source>
</evidence>
<dbReference type="InterPro" id="IPR001680">
    <property type="entry name" value="WD40_rpt"/>
</dbReference>
<comment type="caution">
    <text evidence="4">The sequence shown here is derived from an EMBL/GenBank/DDBJ whole genome shotgun (WGS) entry which is preliminary data.</text>
</comment>
<dbReference type="PROSITE" id="PS50082">
    <property type="entry name" value="WD_REPEATS_2"/>
    <property type="match status" value="1"/>
</dbReference>
<keyword evidence="1 3" id="KW-0853">WD repeat</keyword>
<evidence type="ECO:0000313" key="5">
    <source>
        <dbReference type="Proteomes" id="UP001178507"/>
    </source>
</evidence>
<reference evidence="4" key="1">
    <citation type="submission" date="2023-08" db="EMBL/GenBank/DDBJ databases">
        <authorList>
            <person name="Chen Y."/>
            <person name="Shah S."/>
            <person name="Dougan E. K."/>
            <person name="Thang M."/>
            <person name="Chan C."/>
        </authorList>
    </citation>
    <scope>NUCLEOTIDE SEQUENCE</scope>
</reference>
<dbReference type="Gene3D" id="2.130.10.10">
    <property type="entry name" value="YVTN repeat-like/Quinoprotein amine dehydrogenase"/>
    <property type="match status" value="1"/>
</dbReference>
<dbReference type="Proteomes" id="UP001178507">
    <property type="component" value="Unassembled WGS sequence"/>
</dbReference>
<organism evidence="4 5">
    <name type="scientific">Effrenium voratum</name>
    <dbReference type="NCBI Taxonomy" id="2562239"/>
    <lineage>
        <taxon>Eukaryota</taxon>
        <taxon>Sar</taxon>
        <taxon>Alveolata</taxon>
        <taxon>Dinophyceae</taxon>
        <taxon>Suessiales</taxon>
        <taxon>Symbiodiniaceae</taxon>
        <taxon>Effrenium</taxon>
    </lineage>
</organism>
<proteinExistence type="predicted"/>
<dbReference type="SUPFAM" id="SSF50978">
    <property type="entry name" value="WD40 repeat-like"/>
    <property type="match status" value="1"/>
</dbReference>
<dbReference type="InterPro" id="IPR015943">
    <property type="entry name" value="WD40/YVTN_repeat-like_dom_sf"/>
</dbReference>
<protein>
    <submittedName>
        <fullName evidence="4">Uncharacterized protein</fullName>
    </submittedName>
</protein>
<dbReference type="EMBL" id="CAUJNA010003424">
    <property type="protein sequence ID" value="CAJ1401639.1"/>
    <property type="molecule type" value="Genomic_DNA"/>
</dbReference>
<dbReference type="PROSITE" id="PS50294">
    <property type="entry name" value="WD_REPEATS_REGION"/>
    <property type="match status" value="1"/>
</dbReference>
<keyword evidence="5" id="KW-1185">Reference proteome</keyword>
<gene>
    <name evidence="4" type="ORF">EVOR1521_LOCUS24745</name>
</gene>
<dbReference type="AlphaFoldDB" id="A0AA36J9M5"/>